<protein>
    <recommendedName>
        <fullName evidence="5">Altered inheritance of mitochondria protein 32</fullName>
    </recommendedName>
</protein>
<name>E9E234_METAQ</name>
<dbReference type="OMA" id="CGCAATP"/>
<dbReference type="AlphaFoldDB" id="E9E234"/>
<dbReference type="Gene3D" id="2.40.30.10">
    <property type="entry name" value="Translation factors"/>
    <property type="match status" value="1"/>
</dbReference>
<evidence type="ECO:0000313" key="8">
    <source>
        <dbReference type="Proteomes" id="UP000002499"/>
    </source>
</evidence>
<keyword evidence="2" id="KW-0285">Flavoprotein</keyword>
<dbReference type="eggNOG" id="KOG0534">
    <property type="taxonomic scope" value="Eukaryota"/>
</dbReference>
<dbReference type="GeneID" id="19248243"/>
<gene>
    <name evidence="7" type="ORF">MAC_03932</name>
</gene>
<evidence type="ECO:0000259" key="6">
    <source>
        <dbReference type="PROSITE" id="PS51384"/>
    </source>
</evidence>
<dbReference type="PANTHER" id="PTHR31902">
    <property type="entry name" value="ACTIN PATCHES DISTAL PROTEIN 1"/>
    <property type="match status" value="1"/>
</dbReference>
<dbReference type="CDD" id="cd06183">
    <property type="entry name" value="cyt_b5_reduct_like"/>
    <property type="match status" value="1"/>
</dbReference>
<evidence type="ECO:0000256" key="5">
    <source>
        <dbReference type="ARBA" id="ARBA00040895"/>
    </source>
</evidence>
<dbReference type="Pfam" id="PF00970">
    <property type="entry name" value="FAD_binding_6"/>
    <property type="match status" value="1"/>
</dbReference>
<dbReference type="OrthoDB" id="10253744at2759"/>
<sequence length="697" mass="76151">MSTPMALRSPARLTRHASLWITRSFATRQPPPFPTVSSCPSPTCGCAATPAMPEGLDIDLKSNLNGVISGYAEQVLVCTGRDDWTSRIEGECDGDNLAADLKELFGRGGRYSDPFHNISVINSSFPSSIPPRSELHSTSAYLLPSFKYIPFLPRISFDSVEALAKGFLLPEKLHSAHDGLSPVHRDRLTRKEAYQGLLPGVQDVKDVLVLICGHGGRDARCGIMGPVLRDEFEQKLALRDFNVVAAPVEVNLAIENTERIGGTVPGKSIARVGLISHIGGHKFAGNVIVMAAPLRTILRPSCKWAPKYSSSQPCASISRKPKRFLCTTHTHKEARAFPSIFIAISLMGVATYYVLTPTSHKTLNSDSFIPYTITSRQPISPTSVIFTISPHQHDPSLPYLLPNSKEWKYPLWSVEFKQPEVQIARHYTPLPPADGENTQDGTLRFYIRAVGGGEMSNYLNRLGVGRDVFLRGPHTGFDVLKRLGEQKNVVFLAGGTGVVPGMQVAKAVLERDTTASVELLWAVRKREELQRCCQSGSARPWWNFWSAAAPTELTAEVEEPSAMGKQLAQMKAKYGERLAVRVAVDEERTHFTERDIGDALASGGRTLPGPGCQLHDQRLHVRASEFEDAGTKCQCSPADKPGKNLLMVSGPDGFIAHYAGHKKWIGGTLTQGTVGGVAGVLQKKNPVLANDWLVLKL</sequence>
<dbReference type="SUPFAM" id="SSF52343">
    <property type="entry name" value="Ferredoxin reductase-like, C-terminal NADP-linked domain"/>
    <property type="match status" value="1"/>
</dbReference>
<dbReference type="EMBL" id="GL698494">
    <property type="protein sequence ID" value="EFY89950.1"/>
    <property type="molecule type" value="Genomic_DNA"/>
</dbReference>
<dbReference type="InterPro" id="IPR039261">
    <property type="entry name" value="FNR_nucleotide-bd"/>
</dbReference>
<dbReference type="Proteomes" id="UP000002499">
    <property type="component" value="Unassembled WGS sequence"/>
</dbReference>
<reference evidence="7 8" key="1">
    <citation type="journal article" date="2011" name="PLoS Genet.">
        <title>Genome sequencing and comparative transcriptomics of the model entomopathogenic fungi Metarhizium anisopliae and M. acridum.</title>
        <authorList>
            <person name="Gao Q."/>
            <person name="Jin K."/>
            <person name="Ying S.H."/>
            <person name="Zhang Y."/>
            <person name="Xiao G."/>
            <person name="Shang Y."/>
            <person name="Duan Z."/>
            <person name="Hu X."/>
            <person name="Xie X.Q."/>
            <person name="Zhou G."/>
            <person name="Peng G."/>
            <person name="Luo Z."/>
            <person name="Huang W."/>
            <person name="Wang B."/>
            <person name="Fang W."/>
            <person name="Wang S."/>
            <person name="Zhong Y."/>
            <person name="Ma L.J."/>
            <person name="St Leger R.J."/>
            <person name="Zhao G.P."/>
            <person name="Pei Y."/>
            <person name="Feng M.G."/>
            <person name="Xia Y."/>
            <person name="Wang C."/>
        </authorList>
    </citation>
    <scope>NUCLEOTIDE SEQUENCE [LARGE SCALE GENOMIC DNA]</scope>
    <source>
        <strain evidence="7 8">CQMa 102</strain>
    </source>
</reference>
<dbReference type="STRING" id="655827.E9E234"/>
<comment type="cofactor">
    <cofactor evidence="1">
        <name>FAD</name>
        <dbReference type="ChEBI" id="CHEBI:57692"/>
    </cofactor>
</comment>
<dbReference type="InterPro" id="IPR009737">
    <property type="entry name" value="Aim32/Apd1-like"/>
</dbReference>
<comment type="similarity">
    <text evidence="4">Belongs to the AIM32 family.</text>
</comment>
<keyword evidence="3" id="KW-0274">FAD</keyword>
<feature type="domain" description="FAD-binding FR-type" evidence="6">
    <location>
        <begin position="366"/>
        <end position="480"/>
    </location>
</feature>
<dbReference type="InterPro" id="IPR017927">
    <property type="entry name" value="FAD-bd_FR_type"/>
</dbReference>
<evidence type="ECO:0000256" key="3">
    <source>
        <dbReference type="ARBA" id="ARBA00022827"/>
    </source>
</evidence>
<keyword evidence="8" id="KW-1185">Reference proteome</keyword>
<dbReference type="InParanoid" id="E9E234"/>
<proteinExistence type="inferred from homology"/>
<dbReference type="HOGENOM" id="CLU_368446_0_0_1"/>
<dbReference type="SUPFAM" id="SSF63380">
    <property type="entry name" value="Riboflavin synthase domain-like"/>
    <property type="match status" value="1"/>
</dbReference>
<organism evidence="8">
    <name type="scientific">Metarhizium acridum (strain CQMa 102)</name>
    <dbReference type="NCBI Taxonomy" id="655827"/>
    <lineage>
        <taxon>Eukaryota</taxon>
        <taxon>Fungi</taxon>
        <taxon>Dikarya</taxon>
        <taxon>Ascomycota</taxon>
        <taxon>Pezizomycotina</taxon>
        <taxon>Sordariomycetes</taxon>
        <taxon>Hypocreomycetidae</taxon>
        <taxon>Hypocreales</taxon>
        <taxon>Clavicipitaceae</taxon>
        <taxon>Metarhizium</taxon>
    </lineage>
</organism>
<accession>E9E234</accession>
<evidence type="ECO:0000256" key="4">
    <source>
        <dbReference type="ARBA" id="ARBA00038208"/>
    </source>
</evidence>
<dbReference type="InterPro" id="IPR017938">
    <property type="entry name" value="Riboflavin_synthase-like_b-brl"/>
</dbReference>
<dbReference type="PROSITE" id="PS51384">
    <property type="entry name" value="FAD_FR"/>
    <property type="match status" value="1"/>
</dbReference>
<evidence type="ECO:0000256" key="1">
    <source>
        <dbReference type="ARBA" id="ARBA00001974"/>
    </source>
</evidence>
<dbReference type="KEGG" id="maw:19248243"/>
<dbReference type="Gene3D" id="3.40.50.80">
    <property type="entry name" value="Nucleotide-binding domain of ferredoxin-NADP reductase (FNR) module"/>
    <property type="match status" value="1"/>
</dbReference>
<dbReference type="GO" id="GO:0016491">
    <property type="term" value="F:oxidoreductase activity"/>
    <property type="evidence" value="ECO:0007669"/>
    <property type="project" value="InterPro"/>
</dbReference>
<dbReference type="PANTHER" id="PTHR31902:SF7">
    <property type="entry name" value="ALTERED INHERITANCE OF MITOCHONDRIA PROTEIN 32"/>
    <property type="match status" value="1"/>
</dbReference>
<dbReference type="InterPro" id="IPR008333">
    <property type="entry name" value="Cbr1-like_FAD-bd_dom"/>
</dbReference>
<evidence type="ECO:0000256" key="2">
    <source>
        <dbReference type="ARBA" id="ARBA00022630"/>
    </source>
</evidence>
<dbReference type="Pfam" id="PF06999">
    <property type="entry name" value="Suc_Fer-like"/>
    <property type="match status" value="1"/>
</dbReference>
<evidence type="ECO:0000313" key="7">
    <source>
        <dbReference type="EMBL" id="EFY89950.1"/>
    </source>
</evidence>